<keyword evidence="1" id="KW-0678">Repressor</keyword>
<protein>
    <submittedName>
        <fullName evidence="6">LacI family transcriptional regulator</fullName>
    </submittedName>
</protein>
<dbReference type="InterPro" id="IPR010982">
    <property type="entry name" value="Lambda_DNA-bd_dom_sf"/>
</dbReference>
<evidence type="ECO:0000256" key="3">
    <source>
        <dbReference type="ARBA" id="ARBA00023125"/>
    </source>
</evidence>
<dbReference type="AlphaFoldDB" id="A0A2T4PZD3"/>
<dbReference type="InterPro" id="IPR000843">
    <property type="entry name" value="HTH_LacI"/>
</dbReference>
<proteinExistence type="predicted"/>
<accession>A0A2T4PZD3</accession>
<evidence type="ECO:0000256" key="1">
    <source>
        <dbReference type="ARBA" id="ARBA00022491"/>
    </source>
</evidence>
<dbReference type="STRING" id="1194526.A284_00350"/>
<dbReference type="SUPFAM" id="SSF53822">
    <property type="entry name" value="Periplasmic binding protein-like I"/>
    <property type="match status" value="1"/>
</dbReference>
<dbReference type="InterPro" id="IPR046335">
    <property type="entry name" value="LacI/GalR-like_sensor"/>
</dbReference>
<dbReference type="Gene3D" id="3.40.50.2300">
    <property type="match status" value="2"/>
</dbReference>
<name>A0A2T4PZD3_STAWA</name>
<evidence type="ECO:0000313" key="7">
    <source>
        <dbReference type="Proteomes" id="UP000240717"/>
    </source>
</evidence>
<dbReference type="PRINTS" id="PR00036">
    <property type="entry name" value="HTHLACI"/>
</dbReference>
<dbReference type="GO" id="GO:0003700">
    <property type="term" value="F:DNA-binding transcription factor activity"/>
    <property type="evidence" value="ECO:0007669"/>
    <property type="project" value="TreeGrafter"/>
</dbReference>
<dbReference type="Gene3D" id="1.10.260.40">
    <property type="entry name" value="lambda repressor-like DNA-binding domains"/>
    <property type="match status" value="1"/>
</dbReference>
<dbReference type="InterPro" id="IPR028082">
    <property type="entry name" value="Peripla_BP_I"/>
</dbReference>
<dbReference type="EMBL" id="PZEV01000027">
    <property type="protein sequence ID" value="PTI50543.1"/>
    <property type="molecule type" value="Genomic_DNA"/>
</dbReference>
<dbReference type="Pfam" id="PF00356">
    <property type="entry name" value="LacI"/>
    <property type="match status" value="1"/>
</dbReference>
<dbReference type="PROSITE" id="PS00356">
    <property type="entry name" value="HTH_LACI_1"/>
    <property type="match status" value="1"/>
</dbReference>
<dbReference type="PANTHER" id="PTHR30146:SF148">
    <property type="entry name" value="HTH-TYPE TRANSCRIPTIONAL REPRESSOR PURR-RELATED"/>
    <property type="match status" value="1"/>
</dbReference>
<dbReference type="NCBIfam" id="NF047341">
    <property type="entry name" value="lactose_RbsR"/>
    <property type="match status" value="1"/>
</dbReference>
<evidence type="ECO:0000259" key="5">
    <source>
        <dbReference type="PROSITE" id="PS50932"/>
    </source>
</evidence>
<dbReference type="PROSITE" id="PS50932">
    <property type="entry name" value="HTH_LACI_2"/>
    <property type="match status" value="1"/>
</dbReference>
<evidence type="ECO:0000313" key="6">
    <source>
        <dbReference type="EMBL" id="PTI50543.1"/>
    </source>
</evidence>
<dbReference type="CDD" id="cd06267">
    <property type="entry name" value="PBP1_LacI_sugar_binding-like"/>
    <property type="match status" value="1"/>
</dbReference>
<keyword evidence="2" id="KW-0805">Transcription regulation</keyword>
<dbReference type="RefSeq" id="WP_107532834.1">
    <property type="nucleotide sequence ID" value="NZ_PZEV01000027.1"/>
</dbReference>
<dbReference type="SMART" id="SM00354">
    <property type="entry name" value="HTH_LACI"/>
    <property type="match status" value="1"/>
</dbReference>
<dbReference type="GO" id="GO:0000976">
    <property type="term" value="F:transcription cis-regulatory region binding"/>
    <property type="evidence" value="ECO:0007669"/>
    <property type="project" value="TreeGrafter"/>
</dbReference>
<gene>
    <name evidence="6" type="ORF">BU085_08515</name>
</gene>
<organism evidence="6 7">
    <name type="scientific">Staphylococcus warneri</name>
    <dbReference type="NCBI Taxonomy" id="1292"/>
    <lineage>
        <taxon>Bacteria</taxon>
        <taxon>Bacillati</taxon>
        <taxon>Bacillota</taxon>
        <taxon>Bacilli</taxon>
        <taxon>Bacillales</taxon>
        <taxon>Staphylococcaceae</taxon>
        <taxon>Staphylococcus</taxon>
    </lineage>
</organism>
<evidence type="ECO:0000256" key="4">
    <source>
        <dbReference type="ARBA" id="ARBA00023163"/>
    </source>
</evidence>
<feature type="domain" description="HTH lacI-type" evidence="5">
    <location>
        <begin position="4"/>
        <end position="59"/>
    </location>
</feature>
<dbReference type="Pfam" id="PF13377">
    <property type="entry name" value="Peripla_BP_3"/>
    <property type="match status" value="1"/>
</dbReference>
<keyword evidence="3" id="KW-0238">DNA-binding</keyword>
<dbReference type="CDD" id="cd01392">
    <property type="entry name" value="HTH_LacI"/>
    <property type="match status" value="1"/>
</dbReference>
<reference evidence="6 7" key="1">
    <citation type="journal article" date="2016" name="Front. Microbiol.">
        <title>Comprehensive Phylogenetic Analysis of Bovine Non-aureus Staphylococci Species Based on Whole-Genome Sequencing.</title>
        <authorList>
            <person name="Naushad S."/>
            <person name="Barkema H.W."/>
            <person name="Luby C."/>
            <person name="Condas L.A."/>
            <person name="Nobrega D.B."/>
            <person name="Carson D.A."/>
            <person name="De Buck J."/>
        </authorList>
    </citation>
    <scope>NUCLEOTIDE SEQUENCE [LARGE SCALE GENOMIC DNA]</scope>
    <source>
        <strain evidence="6 7">SNUC 2993</strain>
    </source>
</reference>
<dbReference type="Proteomes" id="UP000240717">
    <property type="component" value="Unassembled WGS sequence"/>
</dbReference>
<sequence length="329" mass="36787">MKRVSIKDVAKEAGVSVTTVSHILNQNETRFSKETIQKVLLAKDRLGYIPNKNAQQLRGQTRKLIGVVLPNLTNPFFSAMMQRMDDCKADDVDLCFIATSSTDFKDNIQHLVERGIDGLIIGRYVNDPHQLNDYLSKHHVPYVLLDQSEDHGYTDIIRTNEIEGGQTAARHLIDLGHQQLAIIQPHELMANMKDRVKGFEHTCQSHQLPAPVRICTELSKAGGRDIATKLVEHHVTGVFAINDELAIGCIRGLTECGKSVPDDLSVVGYDDIDMAGYMTPALTTIAQSVDDIVHISLQLITDKINGRPHENKRVELPTQLMQRETTRQL</sequence>
<dbReference type="PANTHER" id="PTHR30146">
    <property type="entry name" value="LACI-RELATED TRANSCRIPTIONAL REPRESSOR"/>
    <property type="match status" value="1"/>
</dbReference>
<keyword evidence="4" id="KW-0804">Transcription</keyword>
<dbReference type="SUPFAM" id="SSF47413">
    <property type="entry name" value="lambda repressor-like DNA-binding domains"/>
    <property type="match status" value="1"/>
</dbReference>
<evidence type="ECO:0000256" key="2">
    <source>
        <dbReference type="ARBA" id="ARBA00023015"/>
    </source>
</evidence>
<comment type="caution">
    <text evidence="6">The sequence shown here is derived from an EMBL/GenBank/DDBJ whole genome shotgun (WGS) entry which is preliminary data.</text>
</comment>